<protein>
    <submittedName>
        <fullName evidence="1">(Mediterranean fruit fly) hypothetical protein</fullName>
    </submittedName>
</protein>
<gene>
    <name evidence="1" type="ORF">CCAP1982_LOCUS13183</name>
</gene>
<reference evidence="1" key="1">
    <citation type="submission" date="2020-11" db="EMBL/GenBank/DDBJ databases">
        <authorList>
            <person name="Whitehead M."/>
        </authorList>
    </citation>
    <scope>NUCLEOTIDE SEQUENCE</scope>
    <source>
        <strain evidence="1">EGII</strain>
    </source>
</reference>
<dbReference type="EMBL" id="CAJHJT010000034">
    <property type="protein sequence ID" value="CAD7004793.1"/>
    <property type="molecule type" value="Genomic_DNA"/>
</dbReference>
<name>A0A811V5G8_CERCA</name>
<evidence type="ECO:0000313" key="2">
    <source>
        <dbReference type="Proteomes" id="UP000606786"/>
    </source>
</evidence>
<comment type="caution">
    <text evidence="1">The sequence shown here is derived from an EMBL/GenBank/DDBJ whole genome shotgun (WGS) entry which is preliminary data.</text>
</comment>
<evidence type="ECO:0000313" key="1">
    <source>
        <dbReference type="EMBL" id="CAD7004793.1"/>
    </source>
</evidence>
<dbReference type="AlphaFoldDB" id="A0A811V5G8"/>
<proteinExistence type="predicted"/>
<sequence>PEKKVAKNYRLSWGQSNGKRGKGMSMYVGKKTLTDEQHLAAAQPRHTVQFNAACRGSVRLSN</sequence>
<dbReference type="Proteomes" id="UP000606786">
    <property type="component" value="Unassembled WGS sequence"/>
</dbReference>
<accession>A0A811V5G8</accession>
<feature type="non-terminal residue" evidence="1">
    <location>
        <position position="1"/>
    </location>
</feature>
<keyword evidence="2" id="KW-1185">Reference proteome</keyword>
<organism evidence="1 2">
    <name type="scientific">Ceratitis capitata</name>
    <name type="common">Mediterranean fruit fly</name>
    <name type="synonym">Tephritis capitata</name>
    <dbReference type="NCBI Taxonomy" id="7213"/>
    <lineage>
        <taxon>Eukaryota</taxon>
        <taxon>Metazoa</taxon>
        <taxon>Ecdysozoa</taxon>
        <taxon>Arthropoda</taxon>
        <taxon>Hexapoda</taxon>
        <taxon>Insecta</taxon>
        <taxon>Pterygota</taxon>
        <taxon>Neoptera</taxon>
        <taxon>Endopterygota</taxon>
        <taxon>Diptera</taxon>
        <taxon>Brachycera</taxon>
        <taxon>Muscomorpha</taxon>
        <taxon>Tephritoidea</taxon>
        <taxon>Tephritidae</taxon>
        <taxon>Ceratitis</taxon>
        <taxon>Ceratitis</taxon>
    </lineage>
</organism>